<protein>
    <recommendedName>
        <fullName evidence="2">AB hydrolase-1 domain-containing protein</fullName>
    </recommendedName>
</protein>
<gene>
    <name evidence="1" type="ORF">METZ01_LOCUS505511</name>
</gene>
<dbReference type="AlphaFoldDB" id="A0A383E728"/>
<sequence>MNVPRNLKDTNLLSLPDGRSLSYAEYGDREGLPIILFHGNHNSRLMYGAMPGSPFRRNLHLIVPDRPGFGLSDFYMPG</sequence>
<organism evidence="1">
    <name type="scientific">marine metagenome</name>
    <dbReference type="NCBI Taxonomy" id="408172"/>
    <lineage>
        <taxon>unclassified sequences</taxon>
        <taxon>metagenomes</taxon>
        <taxon>ecological metagenomes</taxon>
    </lineage>
</organism>
<accession>A0A383E728</accession>
<evidence type="ECO:0000313" key="1">
    <source>
        <dbReference type="EMBL" id="SVE52657.1"/>
    </source>
</evidence>
<dbReference type="InterPro" id="IPR029058">
    <property type="entry name" value="AB_hydrolase_fold"/>
</dbReference>
<evidence type="ECO:0008006" key="2">
    <source>
        <dbReference type="Google" id="ProtNLM"/>
    </source>
</evidence>
<dbReference type="SUPFAM" id="SSF53474">
    <property type="entry name" value="alpha/beta-Hydrolases"/>
    <property type="match status" value="1"/>
</dbReference>
<feature type="non-terminal residue" evidence="1">
    <location>
        <position position="78"/>
    </location>
</feature>
<dbReference type="Gene3D" id="3.40.50.1820">
    <property type="entry name" value="alpha/beta hydrolase"/>
    <property type="match status" value="1"/>
</dbReference>
<reference evidence="1" key="1">
    <citation type="submission" date="2018-05" db="EMBL/GenBank/DDBJ databases">
        <authorList>
            <person name="Lanie J.A."/>
            <person name="Ng W.-L."/>
            <person name="Kazmierczak K.M."/>
            <person name="Andrzejewski T.M."/>
            <person name="Davidsen T.M."/>
            <person name="Wayne K.J."/>
            <person name="Tettelin H."/>
            <person name="Glass J.I."/>
            <person name="Rusch D."/>
            <person name="Podicherti R."/>
            <person name="Tsui H.-C.T."/>
            <person name="Winkler M.E."/>
        </authorList>
    </citation>
    <scope>NUCLEOTIDE SEQUENCE</scope>
</reference>
<proteinExistence type="predicted"/>
<dbReference type="EMBL" id="UINC01223452">
    <property type="protein sequence ID" value="SVE52657.1"/>
    <property type="molecule type" value="Genomic_DNA"/>
</dbReference>
<name>A0A383E728_9ZZZZ</name>